<evidence type="ECO:0000256" key="4">
    <source>
        <dbReference type="ARBA" id="ARBA00022989"/>
    </source>
</evidence>
<evidence type="ECO:0000256" key="1">
    <source>
        <dbReference type="ARBA" id="ARBA00004141"/>
    </source>
</evidence>
<dbReference type="GO" id="GO:0043195">
    <property type="term" value="C:terminal bouton"/>
    <property type="evidence" value="ECO:0007669"/>
    <property type="project" value="TreeGrafter"/>
</dbReference>
<dbReference type="SUPFAM" id="SSF103473">
    <property type="entry name" value="MFS general substrate transporter"/>
    <property type="match status" value="1"/>
</dbReference>
<feature type="transmembrane region" description="Helical" evidence="6">
    <location>
        <begin position="203"/>
        <end position="221"/>
    </location>
</feature>
<dbReference type="PANTHER" id="PTHR23506">
    <property type="entry name" value="GH10249P"/>
    <property type="match status" value="1"/>
</dbReference>
<feature type="transmembrane region" description="Helical" evidence="6">
    <location>
        <begin position="276"/>
        <end position="294"/>
    </location>
</feature>
<organism evidence="8 9">
    <name type="scientific">Elysia crispata</name>
    <name type="common">lettuce slug</name>
    <dbReference type="NCBI Taxonomy" id="231223"/>
    <lineage>
        <taxon>Eukaryota</taxon>
        <taxon>Metazoa</taxon>
        <taxon>Spiralia</taxon>
        <taxon>Lophotrochozoa</taxon>
        <taxon>Mollusca</taxon>
        <taxon>Gastropoda</taxon>
        <taxon>Heterobranchia</taxon>
        <taxon>Euthyneura</taxon>
        <taxon>Panpulmonata</taxon>
        <taxon>Sacoglossa</taxon>
        <taxon>Placobranchoidea</taxon>
        <taxon>Plakobranchidae</taxon>
        <taxon>Elysia</taxon>
    </lineage>
</organism>
<dbReference type="Pfam" id="PF07690">
    <property type="entry name" value="MFS_1"/>
    <property type="match status" value="1"/>
</dbReference>
<dbReference type="AlphaFoldDB" id="A0AAE1B533"/>
<evidence type="ECO:0000313" key="9">
    <source>
        <dbReference type="Proteomes" id="UP001283361"/>
    </source>
</evidence>
<dbReference type="InterPro" id="IPR011701">
    <property type="entry name" value="MFS"/>
</dbReference>
<protein>
    <recommendedName>
        <fullName evidence="7">Major facilitator superfamily (MFS) profile domain-containing protein</fullName>
    </recommendedName>
</protein>
<dbReference type="GO" id="GO:0005335">
    <property type="term" value="F:serotonin:sodium:chloride symporter activity"/>
    <property type="evidence" value="ECO:0007669"/>
    <property type="project" value="TreeGrafter"/>
</dbReference>
<feature type="transmembrane region" description="Helical" evidence="6">
    <location>
        <begin position="174"/>
        <end position="191"/>
    </location>
</feature>
<keyword evidence="3 6" id="KW-0812">Transmembrane</keyword>
<sequence>MPGFAIARDQIRFLADRLSSIRDRAGNSNSLALAIVFLTNLVDNLLLTSVVPVIPALLLQQDKQEFDNTNSALHSYNDMRACSKEALNLSTTEDELPPPVFSLTSVAVTENSRVGWLLSSKAVVQILANFLIGQLCNRIGYPLILLAGSFVIFMSSIVFAFAESYIPLLLARSLQGLGSAGTVVAGMSIVARRYPDDKSRSRAMGLAMSGGACGVLVGYPFGGFMYNFVGKTAAFLMIAVSILLDAGIQVFVFGIKVKTESYVTITPLYALLKDHYILIASGAVMLTTMSMSVLEPTVPLWVMSTMEVKNWELGLVFLPDSVGYLMGTNCFGLPARNMGRWMCTIFCMLLIALCLICLPFATSLPQLILPHFGLGLGLGITDAAVMPLLALLVDLRHEAFYGCVYAVVQLAVCLAYFVGPSVAGLLVSAVGFPWLMRGMALMNIVYCPLCYLLSKAPLEAEDGTLLSKDPTATPNYTAESRHTEIDEVRLFYGRLCEDDD</sequence>
<comment type="subcellular location">
    <subcellularLocation>
        <location evidence="1">Membrane</location>
        <topology evidence="1">Multi-pass membrane protein</topology>
    </subcellularLocation>
</comment>
<dbReference type="GO" id="GO:0030672">
    <property type="term" value="C:synaptic vesicle membrane"/>
    <property type="evidence" value="ECO:0007669"/>
    <property type="project" value="TreeGrafter"/>
</dbReference>
<dbReference type="InterPro" id="IPR036259">
    <property type="entry name" value="MFS_trans_sf"/>
</dbReference>
<gene>
    <name evidence="8" type="ORF">RRG08_048822</name>
</gene>
<reference evidence="8" key="1">
    <citation type="journal article" date="2023" name="G3 (Bethesda)">
        <title>A reference genome for the long-term kleptoplast-retaining sea slug Elysia crispata morphotype clarki.</title>
        <authorList>
            <person name="Eastman K.E."/>
            <person name="Pendleton A.L."/>
            <person name="Shaikh M.A."/>
            <person name="Suttiyut T."/>
            <person name="Ogas R."/>
            <person name="Tomko P."/>
            <person name="Gavelis G."/>
            <person name="Widhalm J.R."/>
            <person name="Wisecaver J.H."/>
        </authorList>
    </citation>
    <scope>NUCLEOTIDE SEQUENCE</scope>
    <source>
        <strain evidence="8">ECLA1</strain>
    </source>
</reference>
<keyword evidence="5 6" id="KW-0472">Membrane</keyword>
<evidence type="ECO:0000259" key="7">
    <source>
        <dbReference type="PROSITE" id="PS50850"/>
    </source>
</evidence>
<proteinExistence type="predicted"/>
<evidence type="ECO:0000256" key="2">
    <source>
        <dbReference type="ARBA" id="ARBA00022448"/>
    </source>
</evidence>
<keyword evidence="9" id="KW-1185">Reference proteome</keyword>
<feature type="transmembrane region" description="Helical" evidence="6">
    <location>
        <begin position="233"/>
        <end position="255"/>
    </location>
</feature>
<comment type="caution">
    <text evidence="8">The sequence shown here is derived from an EMBL/GenBank/DDBJ whole genome shotgun (WGS) entry which is preliminary data.</text>
</comment>
<feature type="transmembrane region" description="Helical" evidence="6">
    <location>
        <begin position="139"/>
        <end position="162"/>
    </location>
</feature>
<dbReference type="InterPro" id="IPR050930">
    <property type="entry name" value="MFS_Vesicular_Transporter"/>
</dbReference>
<evidence type="ECO:0000256" key="6">
    <source>
        <dbReference type="SAM" id="Phobius"/>
    </source>
</evidence>
<dbReference type="PANTHER" id="PTHR23506:SF4">
    <property type="entry name" value="PORTABELLA"/>
    <property type="match status" value="1"/>
</dbReference>
<accession>A0AAE1B533</accession>
<dbReference type="PROSITE" id="PS50850">
    <property type="entry name" value="MFS"/>
    <property type="match status" value="1"/>
</dbReference>
<dbReference type="Proteomes" id="UP001283361">
    <property type="component" value="Unassembled WGS sequence"/>
</dbReference>
<evidence type="ECO:0000256" key="5">
    <source>
        <dbReference type="ARBA" id="ARBA00023136"/>
    </source>
</evidence>
<evidence type="ECO:0000256" key="3">
    <source>
        <dbReference type="ARBA" id="ARBA00022692"/>
    </source>
</evidence>
<keyword evidence="4 6" id="KW-1133">Transmembrane helix</keyword>
<name>A0AAE1B533_9GAST</name>
<keyword evidence="2" id="KW-0813">Transport</keyword>
<feature type="transmembrane region" description="Helical" evidence="6">
    <location>
        <begin position="341"/>
        <end position="362"/>
    </location>
</feature>
<dbReference type="EMBL" id="JAWDGP010000586">
    <property type="protein sequence ID" value="KAK3799315.1"/>
    <property type="molecule type" value="Genomic_DNA"/>
</dbReference>
<feature type="transmembrane region" description="Helical" evidence="6">
    <location>
        <begin position="314"/>
        <end position="334"/>
    </location>
</feature>
<evidence type="ECO:0000313" key="8">
    <source>
        <dbReference type="EMBL" id="KAK3799315.1"/>
    </source>
</evidence>
<dbReference type="Gene3D" id="1.20.1250.20">
    <property type="entry name" value="MFS general substrate transporter like domains"/>
    <property type="match status" value="2"/>
</dbReference>
<dbReference type="CDD" id="cd17384">
    <property type="entry name" value="MFS_SLC18A1_2_VAT1_2"/>
    <property type="match status" value="1"/>
</dbReference>
<dbReference type="InterPro" id="IPR020846">
    <property type="entry name" value="MFS_dom"/>
</dbReference>
<dbReference type="GO" id="GO:0015842">
    <property type="term" value="P:aminergic neurotransmitter loading into synaptic vesicle"/>
    <property type="evidence" value="ECO:0007669"/>
    <property type="project" value="TreeGrafter"/>
</dbReference>
<feature type="transmembrane region" description="Helical" evidence="6">
    <location>
        <begin position="368"/>
        <end position="392"/>
    </location>
</feature>
<feature type="domain" description="Major facilitator superfamily (MFS) profile" evidence="7">
    <location>
        <begin position="32"/>
        <end position="455"/>
    </location>
</feature>